<dbReference type="Proteomes" id="UP000014629">
    <property type="component" value="Unassembled WGS sequence"/>
</dbReference>
<evidence type="ECO:0000313" key="3">
    <source>
        <dbReference type="Proteomes" id="UP000014629"/>
    </source>
</evidence>
<name>S3ZSF2_9ACTN</name>
<evidence type="ECO:0000313" key="2">
    <source>
        <dbReference type="EMBL" id="EPH46366.1"/>
    </source>
</evidence>
<proteinExistence type="predicted"/>
<accession>S3ZSF2</accession>
<protein>
    <submittedName>
        <fullName evidence="2">Uncharacterized protein</fullName>
    </submittedName>
</protein>
<dbReference type="EMBL" id="AOPZ01000019">
    <property type="protein sequence ID" value="EPH46366.1"/>
    <property type="molecule type" value="Genomic_DNA"/>
</dbReference>
<gene>
    <name evidence="2" type="ORF">STRAU_0616</name>
</gene>
<evidence type="ECO:0000256" key="1">
    <source>
        <dbReference type="SAM" id="MobiDB-lite"/>
    </source>
</evidence>
<organism evidence="2 3">
    <name type="scientific">Streptomyces aurantiacus JA 4570</name>
    <dbReference type="NCBI Taxonomy" id="1286094"/>
    <lineage>
        <taxon>Bacteria</taxon>
        <taxon>Bacillati</taxon>
        <taxon>Actinomycetota</taxon>
        <taxon>Actinomycetes</taxon>
        <taxon>Kitasatosporales</taxon>
        <taxon>Streptomycetaceae</taxon>
        <taxon>Streptomyces</taxon>
        <taxon>Streptomyces aurantiacus group</taxon>
    </lineage>
</organism>
<reference evidence="2 3" key="1">
    <citation type="submission" date="2013-02" db="EMBL/GenBank/DDBJ databases">
        <title>Draft Genome Sequence of Streptomyces aurantiacus, Which Produces Setomimycin.</title>
        <authorList>
            <person name="Gruening B.A."/>
            <person name="Praeg A."/>
            <person name="Erxleben A."/>
            <person name="Guenther S."/>
            <person name="Mueller M."/>
        </authorList>
    </citation>
    <scope>NUCLEOTIDE SEQUENCE [LARGE SCALE GENOMIC DNA]</scope>
    <source>
        <strain evidence="2 3">JA 4570</strain>
    </source>
</reference>
<comment type="caution">
    <text evidence="2">The sequence shown here is derived from an EMBL/GenBank/DDBJ whole genome shotgun (WGS) entry which is preliminary data.</text>
</comment>
<feature type="compositionally biased region" description="Basic and acidic residues" evidence="1">
    <location>
        <begin position="8"/>
        <end position="17"/>
    </location>
</feature>
<feature type="compositionally biased region" description="Basic and acidic residues" evidence="1">
    <location>
        <begin position="24"/>
        <end position="36"/>
    </location>
</feature>
<sequence>MAGGIPLSRDDAGRDQHGGTGPGERLRPATGERKGR</sequence>
<keyword evidence="3" id="KW-1185">Reference proteome</keyword>
<feature type="region of interest" description="Disordered" evidence="1">
    <location>
        <begin position="1"/>
        <end position="36"/>
    </location>
</feature>
<dbReference type="AlphaFoldDB" id="S3ZSF2"/>